<dbReference type="PANTHER" id="PTHR43056">
    <property type="entry name" value="PEPTIDASE S9 PROLYL OLIGOPEPTIDASE"/>
    <property type="match status" value="1"/>
</dbReference>
<dbReference type="InterPro" id="IPR029058">
    <property type="entry name" value="AB_hydrolase_fold"/>
</dbReference>
<evidence type="ECO:0000256" key="1">
    <source>
        <dbReference type="ARBA" id="ARBA00022801"/>
    </source>
</evidence>
<dbReference type="InterPro" id="IPR008979">
    <property type="entry name" value="Galactose-bd-like_sf"/>
</dbReference>
<dbReference type="RefSeq" id="WP_244727695.1">
    <property type="nucleotide sequence ID" value="NZ_CP095045.1"/>
</dbReference>
<dbReference type="NCBIfam" id="TIGR00976">
    <property type="entry name" value="CocE_NonD"/>
    <property type="match status" value="2"/>
</dbReference>
<dbReference type="SUPFAM" id="SSF53474">
    <property type="entry name" value="alpha/beta-Hydrolases"/>
    <property type="match status" value="1"/>
</dbReference>
<evidence type="ECO:0000313" key="5">
    <source>
        <dbReference type="Proteomes" id="UP000831786"/>
    </source>
</evidence>
<dbReference type="Gene3D" id="1.10.3020.20">
    <property type="match status" value="1"/>
</dbReference>
<dbReference type="SMART" id="SM00939">
    <property type="entry name" value="PepX_C"/>
    <property type="match status" value="1"/>
</dbReference>
<dbReference type="PANTHER" id="PTHR43056:SF10">
    <property type="entry name" value="COCE_NOND FAMILY, PUTATIVE (AFU_ORTHOLOGUE AFUA_7G00600)-RELATED"/>
    <property type="match status" value="1"/>
</dbReference>
<dbReference type="Proteomes" id="UP000831786">
    <property type="component" value="Chromosome"/>
</dbReference>
<sequence length="553" mass="61394">MQERIITRPGVDPDEVVGKPPPPPLRHELVEHPELVVERDLPLRMRDGVRIYVDVYRPSREATGLPVLLAWGPYGKHWVTSRTFAGSGVDPEWVSEFTGFEAPDPRYWTAHGYAVVFADPRGLWHSEGDFSHNGPQEREDLYDAIEALAAADWANGRVGMLGVSYLAGAQYQAAAAAPPSLRAISPWECFSDWYREFATHGGIPETGFRPRVSQNVSYGLSRTEDTAANLAAHPLDDDYYADKYGDLSEIAVPAYVVASWSDHGLHSRGTLNAFAAIASEHKWLEIHGQKKWEYFYTPESVERQRRFFDAFLRDGGGAGALADWPRVRLEVRDTGDPRASRWEELADWPPPDRHEVWHLDAAGGRLGPAAPDAERTVTLDPLAETATFTRVFSEETRIVGPMALRLWLSADDADDADVFVIVRKLGADGEEIRFPFNALFADGPVALGWLRASHRALAPEASTALVPVHPHDREEPLVPGEPVRLDIEIWASGTVFHPGERLAVDVQGRDFVKRAPADGVPPLQILHEDLRNSGAWTLWTGPEHPSALVVPRS</sequence>
<evidence type="ECO:0000313" key="4">
    <source>
        <dbReference type="EMBL" id="UOQ57101.1"/>
    </source>
</evidence>
<feature type="domain" description="Xaa-Pro dipeptidyl-peptidase C-terminal" evidence="3">
    <location>
        <begin position="305"/>
        <end position="549"/>
    </location>
</feature>
<dbReference type="Pfam" id="PF08530">
    <property type="entry name" value="PepX_C"/>
    <property type="match status" value="1"/>
</dbReference>
<dbReference type="EMBL" id="CP095045">
    <property type="protein sequence ID" value="UOQ57101.1"/>
    <property type="molecule type" value="Genomic_DNA"/>
</dbReference>
<dbReference type="SUPFAM" id="SSF49785">
    <property type="entry name" value="Galactose-binding domain-like"/>
    <property type="match status" value="1"/>
</dbReference>
<dbReference type="InterPro" id="IPR000383">
    <property type="entry name" value="Xaa-Pro-like_dom"/>
</dbReference>
<dbReference type="InterPro" id="IPR005674">
    <property type="entry name" value="CocE/Ser_esterase"/>
</dbReference>
<evidence type="ECO:0000259" key="3">
    <source>
        <dbReference type="SMART" id="SM00939"/>
    </source>
</evidence>
<organism evidence="4 5">
    <name type="scientific">Leucobacter allii</name>
    <dbReference type="NCBI Taxonomy" id="2932247"/>
    <lineage>
        <taxon>Bacteria</taxon>
        <taxon>Bacillati</taxon>
        <taxon>Actinomycetota</taxon>
        <taxon>Actinomycetes</taxon>
        <taxon>Micrococcales</taxon>
        <taxon>Microbacteriaceae</taxon>
        <taxon>Leucobacter</taxon>
    </lineage>
</organism>
<dbReference type="Gene3D" id="3.40.50.1820">
    <property type="entry name" value="alpha/beta hydrolase"/>
    <property type="match status" value="1"/>
</dbReference>
<keyword evidence="1 4" id="KW-0378">Hydrolase</keyword>
<protein>
    <submittedName>
        <fullName evidence="4">CocE/NonD family hydrolase</fullName>
    </submittedName>
</protein>
<feature type="region of interest" description="Disordered" evidence="2">
    <location>
        <begin position="1"/>
        <end position="25"/>
    </location>
</feature>
<accession>A0ABY4FLF4</accession>
<dbReference type="InterPro" id="IPR050585">
    <property type="entry name" value="Xaa-Pro_dipeptidyl-ppase/CocE"/>
</dbReference>
<reference evidence="4 5" key="1">
    <citation type="submission" date="2022-04" db="EMBL/GenBank/DDBJ databases">
        <title>Leucobacter sp. isolated from rhizosphere of garlic.</title>
        <authorList>
            <person name="Won M."/>
            <person name="Lee C.-M."/>
            <person name="Woen H.-Y."/>
            <person name="Kwon S.-W."/>
        </authorList>
    </citation>
    <scope>NUCLEOTIDE SEQUENCE [LARGE SCALE GENOMIC DNA]</scope>
    <source>
        <strain evidence="4 5">H21R-40</strain>
    </source>
</reference>
<dbReference type="GO" id="GO:0016787">
    <property type="term" value="F:hydrolase activity"/>
    <property type="evidence" value="ECO:0007669"/>
    <property type="project" value="UniProtKB-KW"/>
</dbReference>
<dbReference type="Gene3D" id="2.60.120.260">
    <property type="entry name" value="Galactose-binding domain-like"/>
    <property type="match status" value="1"/>
</dbReference>
<dbReference type="InterPro" id="IPR013736">
    <property type="entry name" value="Xaa-Pro_dipept_C"/>
</dbReference>
<gene>
    <name evidence="4" type="ORF">MUN78_15820</name>
</gene>
<keyword evidence="5" id="KW-1185">Reference proteome</keyword>
<dbReference type="Pfam" id="PF02129">
    <property type="entry name" value="Peptidase_S15"/>
    <property type="match status" value="1"/>
</dbReference>
<name>A0ABY4FLF4_9MICO</name>
<proteinExistence type="predicted"/>
<evidence type="ECO:0000256" key="2">
    <source>
        <dbReference type="SAM" id="MobiDB-lite"/>
    </source>
</evidence>